<reference evidence="1 2" key="1">
    <citation type="submission" date="2018-06" db="EMBL/GenBank/DDBJ databases">
        <authorList>
            <consortium name="Pathogen Informatics"/>
            <person name="Doyle S."/>
        </authorList>
    </citation>
    <scope>NUCLEOTIDE SEQUENCE [LARGE SCALE GENOMIC DNA]</scope>
    <source>
        <strain evidence="1 2">NCTC11544</strain>
    </source>
</reference>
<dbReference type="Proteomes" id="UP000255529">
    <property type="component" value="Unassembled WGS sequence"/>
</dbReference>
<proteinExistence type="predicted"/>
<dbReference type="NCBIfam" id="NF033153">
    <property type="entry name" value="phage_ICD_like"/>
    <property type="match status" value="1"/>
</dbReference>
<dbReference type="EMBL" id="UGYN01000002">
    <property type="protein sequence ID" value="SUI73877.1"/>
    <property type="molecule type" value="Genomic_DNA"/>
</dbReference>
<evidence type="ECO:0008006" key="3">
    <source>
        <dbReference type="Google" id="ProtNLM"/>
    </source>
</evidence>
<dbReference type="RefSeq" id="WP_165366766.1">
    <property type="nucleotide sequence ID" value="NZ_CAMKUF010000007.1"/>
</dbReference>
<sequence>MSNITTAPQRFTFLFLAVVRANPQAHPHREQITAISEREARSLLAGRFVLVFAGRLPVLGEIHA</sequence>
<dbReference type="AlphaFoldDB" id="A0A380A3Q2"/>
<organism evidence="1 2">
    <name type="scientific">Serratia quinivorans</name>
    <dbReference type="NCBI Taxonomy" id="137545"/>
    <lineage>
        <taxon>Bacteria</taxon>
        <taxon>Pseudomonadati</taxon>
        <taxon>Pseudomonadota</taxon>
        <taxon>Gammaproteobacteria</taxon>
        <taxon>Enterobacterales</taxon>
        <taxon>Yersiniaceae</taxon>
        <taxon>Serratia</taxon>
    </lineage>
</organism>
<evidence type="ECO:0000313" key="1">
    <source>
        <dbReference type="EMBL" id="SUI73877.1"/>
    </source>
</evidence>
<evidence type="ECO:0000313" key="2">
    <source>
        <dbReference type="Proteomes" id="UP000255529"/>
    </source>
</evidence>
<gene>
    <name evidence="1" type="ORF">NCTC11544_03405</name>
</gene>
<protein>
    <recommendedName>
        <fullName evidence="3">Host cell division inhibitor Icd-like protein</fullName>
    </recommendedName>
</protein>
<name>A0A380A3Q2_9GAMM</name>
<accession>A0A380A3Q2</accession>